<keyword evidence="2" id="KW-1133">Transmembrane helix</keyword>
<protein>
    <submittedName>
        <fullName evidence="5">Efflux RND transporter periplasmic adaptor subunit</fullName>
    </submittedName>
</protein>
<evidence type="ECO:0000256" key="1">
    <source>
        <dbReference type="ARBA" id="ARBA00009477"/>
    </source>
</evidence>
<dbReference type="Pfam" id="PF25954">
    <property type="entry name" value="Beta-barrel_RND_2"/>
    <property type="match status" value="1"/>
</dbReference>
<feature type="transmembrane region" description="Helical" evidence="2">
    <location>
        <begin position="6"/>
        <end position="26"/>
    </location>
</feature>
<evidence type="ECO:0000256" key="2">
    <source>
        <dbReference type="SAM" id="Phobius"/>
    </source>
</evidence>
<dbReference type="PANTHER" id="PTHR30469">
    <property type="entry name" value="MULTIDRUG RESISTANCE PROTEIN MDTA"/>
    <property type="match status" value="1"/>
</dbReference>
<comment type="caution">
    <text evidence="5">The sequence shown here is derived from an EMBL/GenBank/DDBJ whole genome shotgun (WGS) entry which is preliminary data.</text>
</comment>
<feature type="domain" description="Multidrug resistance protein MdtA-like barrel-sandwich hybrid" evidence="3">
    <location>
        <begin position="67"/>
        <end position="174"/>
    </location>
</feature>
<keyword evidence="2" id="KW-0812">Transmembrane</keyword>
<dbReference type="NCBIfam" id="TIGR01730">
    <property type="entry name" value="RND_mfp"/>
    <property type="match status" value="1"/>
</dbReference>
<evidence type="ECO:0000313" key="5">
    <source>
        <dbReference type="EMBL" id="RCL38230.1"/>
    </source>
</evidence>
<gene>
    <name evidence="5" type="ORF">DBW97_02975</name>
</gene>
<dbReference type="InterPro" id="IPR058625">
    <property type="entry name" value="MdtA-like_BSH"/>
</dbReference>
<dbReference type="Proteomes" id="UP000252147">
    <property type="component" value="Unassembled WGS sequence"/>
</dbReference>
<accession>A0A368BLR1</accession>
<reference evidence="5 6" key="1">
    <citation type="journal article" date="2018" name="Microbiome">
        <title>Fine metagenomic profile of the Mediterranean stratified and mixed water columns revealed by assembly and recruitment.</title>
        <authorList>
            <person name="Haro-Moreno J.M."/>
            <person name="Lopez-Perez M."/>
            <person name="De La Torre J.R."/>
            <person name="Picazo A."/>
            <person name="Camacho A."/>
            <person name="Rodriguez-Valera F."/>
        </authorList>
    </citation>
    <scope>NUCLEOTIDE SEQUENCE [LARGE SCALE GENOMIC DNA]</scope>
    <source>
        <strain evidence="5">MED-G83</strain>
    </source>
</reference>
<dbReference type="Gene3D" id="2.40.30.170">
    <property type="match status" value="1"/>
</dbReference>
<dbReference type="InterPro" id="IPR058792">
    <property type="entry name" value="Beta-barrel_RND_2"/>
</dbReference>
<dbReference type="Pfam" id="PF25917">
    <property type="entry name" value="BSH_RND"/>
    <property type="match status" value="1"/>
</dbReference>
<comment type="similarity">
    <text evidence="1">Belongs to the membrane fusion protein (MFP) (TC 8.A.1) family.</text>
</comment>
<dbReference type="InterPro" id="IPR006143">
    <property type="entry name" value="RND_pump_MFP"/>
</dbReference>
<proteinExistence type="inferred from homology"/>
<dbReference type="Gene3D" id="1.10.287.470">
    <property type="entry name" value="Helix hairpin bin"/>
    <property type="match status" value="1"/>
</dbReference>
<name>A0A368BLR1_9GAMM</name>
<keyword evidence="2" id="KW-0472">Membrane</keyword>
<dbReference type="Gene3D" id="2.40.50.100">
    <property type="match status" value="2"/>
</dbReference>
<evidence type="ECO:0000259" key="4">
    <source>
        <dbReference type="Pfam" id="PF25954"/>
    </source>
</evidence>
<organism evidence="5 6">
    <name type="scientific">SAR86 cluster bacterium</name>
    <dbReference type="NCBI Taxonomy" id="2030880"/>
    <lineage>
        <taxon>Bacteria</taxon>
        <taxon>Pseudomonadati</taxon>
        <taxon>Pseudomonadota</taxon>
        <taxon>Gammaproteobacteria</taxon>
        <taxon>SAR86 cluster</taxon>
    </lineage>
</organism>
<feature type="domain" description="CusB-like beta-barrel" evidence="4">
    <location>
        <begin position="188"/>
        <end position="252"/>
    </location>
</feature>
<dbReference type="AlphaFoldDB" id="A0A368BLR1"/>
<dbReference type="GO" id="GO:0015562">
    <property type="term" value="F:efflux transmembrane transporter activity"/>
    <property type="evidence" value="ECO:0007669"/>
    <property type="project" value="TreeGrafter"/>
</dbReference>
<sequence>MNKKNIRMAAFIVAGVLIWMLLGLFAPKEREFERPPVQKLTVLTSNSIAQDYSLPIISKSESEAFSKIDLKSQTSEKIIKVNFKDGDFVKKGDIICQLDSGQREANFKRRDIEYQSQKELKKKGLVSDSTLVTSETNYETARIELERTRIKAPFDGFVEYLAKEGQLLQNGQNCGRLISLSPLKIVGNIPEMLVSKVKVGQKVLVRFLSGEEYESNVTFVSSGADAQTKTFRVETELDNTSSTIKDGLTGEIVIYTDPVKAHFIPSSAFLLADNGDVALGYVVEGVVKIDVVQILRDTKEGAWVTGLPETARIIVSGQGFVKENDEVNYIDN</sequence>
<evidence type="ECO:0000259" key="3">
    <source>
        <dbReference type="Pfam" id="PF25917"/>
    </source>
</evidence>
<dbReference type="SUPFAM" id="SSF111369">
    <property type="entry name" value="HlyD-like secretion proteins"/>
    <property type="match status" value="1"/>
</dbReference>
<evidence type="ECO:0000313" key="6">
    <source>
        <dbReference type="Proteomes" id="UP000252147"/>
    </source>
</evidence>
<dbReference type="EMBL" id="QOPD01000004">
    <property type="protein sequence ID" value="RCL38230.1"/>
    <property type="molecule type" value="Genomic_DNA"/>
</dbReference>
<dbReference type="Gene3D" id="2.40.420.20">
    <property type="match status" value="1"/>
</dbReference>
<dbReference type="GO" id="GO:1990281">
    <property type="term" value="C:efflux pump complex"/>
    <property type="evidence" value="ECO:0007669"/>
    <property type="project" value="TreeGrafter"/>
</dbReference>